<dbReference type="GO" id="GO:0030145">
    <property type="term" value="F:manganese ion binding"/>
    <property type="evidence" value="ECO:0007669"/>
    <property type="project" value="InterPro"/>
</dbReference>
<evidence type="ECO:0000313" key="9">
    <source>
        <dbReference type="EMBL" id="CAB4675045.1"/>
    </source>
</evidence>
<dbReference type="SUPFAM" id="SSF52949">
    <property type="entry name" value="Macro domain-like"/>
    <property type="match status" value="1"/>
</dbReference>
<dbReference type="SUPFAM" id="SSF53187">
    <property type="entry name" value="Zn-dependent exopeptidases"/>
    <property type="match status" value="1"/>
</dbReference>
<dbReference type="GO" id="GO:0005737">
    <property type="term" value="C:cytoplasm"/>
    <property type="evidence" value="ECO:0007669"/>
    <property type="project" value="InterPro"/>
</dbReference>
<feature type="domain" description="Cytosol aminopeptidase" evidence="7">
    <location>
        <begin position="176"/>
        <end position="491"/>
    </location>
</feature>
<dbReference type="GO" id="GO:0006508">
    <property type="term" value="P:proteolysis"/>
    <property type="evidence" value="ECO:0007669"/>
    <property type="project" value="UniProtKB-KW"/>
</dbReference>
<evidence type="ECO:0000256" key="6">
    <source>
        <dbReference type="ARBA" id="ARBA00022801"/>
    </source>
</evidence>
<accession>A0A6J6MR07</accession>
<evidence type="ECO:0000313" key="10">
    <source>
        <dbReference type="EMBL" id="CAB4789674.1"/>
    </source>
</evidence>
<evidence type="ECO:0000256" key="1">
    <source>
        <dbReference type="ARBA" id="ARBA00000135"/>
    </source>
</evidence>
<dbReference type="HAMAP" id="MF_00181">
    <property type="entry name" value="Cytosol_peptidase_M17"/>
    <property type="match status" value="1"/>
</dbReference>
<dbReference type="EC" id="3.4.11.1" evidence="3"/>
<evidence type="ECO:0000256" key="2">
    <source>
        <dbReference type="ARBA" id="ARBA00009528"/>
    </source>
</evidence>
<dbReference type="Gene3D" id="3.40.220.10">
    <property type="entry name" value="Leucine Aminopeptidase, subunit E, domain 1"/>
    <property type="match status" value="1"/>
</dbReference>
<dbReference type="NCBIfam" id="NF002073">
    <property type="entry name" value="PRK00913.1-2"/>
    <property type="match status" value="1"/>
</dbReference>
<dbReference type="Pfam" id="PF00883">
    <property type="entry name" value="Peptidase_M17"/>
    <property type="match status" value="1"/>
</dbReference>
<reference evidence="9" key="1">
    <citation type="submission" date="2020-05" db="EMBL/GenBank/DDBJ databases">
        <authorList>
            <person name="Chiriac C."/>
            <person name="Salcher M."/>
            <person name="Ghai R."/>
            <person name="Kavagutti S V."/>
        </authorList>
    </citation>
    <scope>NUCLEOTIDE SEQUENCE</scope>
</reference>
<dbReference type="Pfam" id="PF02789">
    <property type="entry name" value="Peptidase_M17_N"/>
    <property type="match status" value="1"/>
</dbReference>
<dbReference type="EMBL" id="CAEZWY010000090">
    <property type="protein sequence ID" value="CAB4675045.1"/>
    <property type="molecule type" value="Genomic_DNA"/>
</dbReference>
<evidence type="ECO:0000313" key="12">
    <source>
        <dbReference type="EMBL" id="CAB5012289.1"/>
    </source>
</evidence>
<dbReference type="InterPro" id="IPR023042">
    <property type="entry name" value="Peptidase_M17_leu_NH2_pept"/>
</dbReference>
<name>A0A6J6MR07_9ZZZZ</name>
<organism evidence="9">
    <name type="scientific">freshwater metagenome</name>
    <dbReference type="NCBI Taxonomy" id="449393"/>
    <lineage>
        <taxon>unclassified sequences</taxon>
        <taxon>metagenomes</taxon>
        <taxon>ecological metagenomes</taxon>
    </lineage>
</organism>
<dbReference type="PANTHER" id="PTHR11963">
    <property type="entry name" value="LEUCINE AMINOPEPTIDASE-RELATED"/>
    <property type="match status" value="1"/>
</dbReference>
<dbReference type="InterPro" id="IPR011356">
    <property type="entry name" value="Leucine_aapep/pepB"/>
</dbReference>
<protein>
    <recommendedName>
        <fullName evidence="3">leucyl aminopeptidase</fullName>
        <ecNumber evidence="3">3.4.11.1</ecNumber>
    </recommendedName>
</protein>
<keyword evidence="5" id="KW-0645">Protease</keyword>
<dbReference type="InterPro" id="IPR008283">
    <property type="entry name" value="Peptidase_M17_N"/>
</dbReference>
<dbReference type="EMBL" id="CAFBOI010000046">
    <property type="protein sequence ID" value="CAB4977323.1"/>
    <property type="molecule type" value="Genomic_DNA"/>
</dbReference>
<evidence type="ECO:0000313" key="11">
    <source>
        <dbReference type="EMBL" id="CAB4977323.1"/>
    </source>
</evidence>
<evidence type="ECO:0000256" key="4">
    <source>
        <dbReference type="ARBA" id="ARBA00022438"/>
    </source>
</evidence>
<dbReference type="PRINTS" id="PR00481">
    <property type="entry name" value="LAMNOPPTDASE"/>
</dbReference>
<dbReference type="GO" id="GO:0070006">
    <property type="term" value="F:metalloaminopeptidase activity"/>
    <property type="evidence" value="ECO:0007669"/>
    <property type="project" value="InterPro"/>
</dbReference>
<dbReference type="AlphaFoldDB" id="A0A6J6MR07"/>
<dbReference type="InterPro" id="IPR000819">
    <property type="entry name" value="Peptidase_M17_C"/>
</dbReference>
<sequence length="500" mass="52045">MTTIRLSENKVITDILVVGLARNAKSKKLIIESGEIKLDVSELLAALEDMGATGSADEIIKLPGATYKLLVLTGLGETTTNYSAETLRRAAGAAARSLAGAKSATFALPHSSKSELAAVAEGALLGAYAFDEFRGTSKSERKAVLSSVTIFAKSANSADAKAAIKRATVIAENTHIVRDLINTPPSHLTPESFCARIKKVGIAAGLKVEIFTDAQLKAQGFGGIVGVGQGSANPPRLLHLSYQPKNAGKKKIKRYAFVGKGITFDTGGLALKPALGMEAMKSDMSGAAAVVAAAIAIAQLKLPIAIDAWAPLAENMPSDTATRPSDIITIYGGKTVEVLNPDAEGRLVLADALMKAAEVGAKAGGLDGIIDVATLTGAQVVALGTRTSAAMTNNEKLCEDFLVAAEKCGELFWPMPLPEELRASLDSPVADIANIGDRMGGMLVAGLFLKEFVSPDLPWLHLDIAGPAYNEAKPHGYTPVGGTGVSLRSLVTFAENKSEL</sequence>
<feature type="domain" description="Peptidase M17 leucyl aminopeptidase N-terminal" evidence="8">
    <location>
        <begin position="18"/>
        <end position="134"/>
    </location>
</feature>
<evidence type="ECO:0000259" key="7">
    <source>
        <dbReference type="Pfam" id="PF00883"/>
    </source>
</evidence>
<dbReference type="PANTHER" id="PTHR11963:SF23">
    <property type="entry name" value="CYTOSOL AMINOPEPTIDASE"/>
    <property type="match status" value="1"/>
</dbReference>
<proteinExistence type="inferred from homology"/>
<dbReference type="Gene3D" id="3.40.630.10">
    <property type="entry name" value="Zn peptidases"/>
    <property type="match status" value="1"/>
</dbReference>
<evidence type="ECO:0000256" key="5">
    <source>
        <dbReference type="ARBA" id="ARBA00022670"/>
    </source>
</evidence>
<gene>
    <name evidence="9" type="ORF">UFOPK2312_00799</name>
    <name evidence="10" type="ORF">UFOPK2982_00465</name>
    <name evidence="11" type="ORF">UFOPK3948_00539</name>
    <name evidence="12" type="ORF">UFOPK4113_00362</name>
</gene>
<comment type="similarity">
    <text evidence="2">Belongs to the peptidase M17 family.</text>
</comment>
<comment type="catalytic activity">
    <reaction evidence="1">
        <text>Release of an N-terminal amino acid, Xaa-|-Yaa-, in which Xaa is preferably Leu, but may be other amino acids including Pro although not Arg or Lys, and Yaa may be Pro. Amino acid amides and methyl esters are also readily hydrolyzed, but rates on arylamides are exceedingly low.</text>
        <dbReference type="EC" id="3.4.11.1"/>
    </reaction>
</comment>
<evidence type="ECO:0000259" key="8">
    <source>
        <dbReference type="Pfam" id="PF02789"/>
    </source>
</evidence>
<keyword evidence="4" id="KW-0031">Aminopeptidase</keyword>
<evidence type="ECO:0000256" key="3">
    <source>
        <dbReference type="ARBA" id="ARBA00012565"/>
    </source>
</evidence>
<dbReference type="EMBL" id="CAFBPL010000025">
    <property type="protein sequence ID" value="CAB5012289.1"/>
    <property type="molecule type" value="Genomic_DNA"/>
</dbReference>
<dbReference type="EMBL" id="CAFAAE010000048">
    <property type="protein sequence ID" value="CAB4789674.1"/>
    <property type="molecule type" value="Genomic_DNA"/>
</dbReference>
<dbReference type="CDD" id="cd00433">
    <property type="entry name" value="Peptidase_M17"/>
    <property type="match status" value="1"/>
</dbReference>
<dbReference type="InterPro" id="IPR043472">
    <property type="entry name" value="Macro_dom-like"/>
</dbReference>
<keyword evidence="6" id="KW-0378">Hydrolase</keyword>